<feature type="compositionally biased region" description="Low complexity" evidence="1">
    <location>
        <begin position="12"/>
        <end position="51"/>
    </location>
</feature>
<feature type="compositionally biased region" description="Polar residues" evidence="1">
    <location>
        <begin position="383"/>
        <end position="409"/>
    </location>
</feature>
<dbReference type="PANTHER" id="PTHR47219">
    <property type="entry name" value="RAB GTPASE-ACTIVATING PROTEIN 1-LIKE"/>
    <property type="match status" value="1"/>
</dbReference>
<feature type="compositionally biased region" description="Polar residues" evidence="1">
    <location>
        <begin position="626"/>
        <end position="640"/>
    </location>
</feature>
<accession>A0A2L2TVA9</accession>
<feature type="region of interest" description="Disordered" evidence="1">
    <location>
        <begin position="528"/>
        <end position="570"/>
    </location>
</feature>
<dbReference type="AlphaFoldDB" id="A0A2L2TVA9"/>
<dbReference type="PANTHER" id="PTHR47219:SF20">
    <property type="entry name" value="TBC1 DOMAIN FAMILY MEMBER 2B"/>
    <property type="match status" value="1"/>
</dbReference>
<evidence type="ECO:0000313" key="4">
    <source>
        <dbReference type="Proteomes" id="UP000245910"/>
    </source>
</evidence>
<proteinExistence type="predicted"/>
<dbReference type="InterPro" id="IPR050302">
    <property type="entry name" value="Rab_GAP_TBC_domain"/>
</dbReference>
<feature type="compositionally biased region" description="Polar residues" evidence="1">
    <location>
        <begin position="330"/>
        <end position="348"/>
    </location>
</feature>
<feature type="compositionally biased region" description="Basic and acidic residues" evidence="1">
    <location>
        <begin position="561"/>
        <end position="570"/>
    </location>
</feature>
<feature type="region of interest" description="Disordered" evidence="1">
    <location>
        <begin position="257"/>
        <end position="279"/>
    </location>
</feature>
<dbReference type="SUPFAM" id="SSF47923">
    <property type="entry name" value="Ypt/Rab-GAP domain of gyp1p"/>
    <property type="match status" value="2"/>
</dbReference>
<dbReference type="GO" id="GO:0031267">
    <property type="term" value="F:small GTPase binding"/>
    <property type="evidence" value="ECO:0007669"/>
    <property type="project" value="TreeGrafter"/>
</dbReference>
<keyword evidence="4" id="KW-1185">Reference proteome</keyword>
<organism evidence="3 4">
    <name type="scientific">Fusarium venenatum</name>
    <dbReference type="NCBI Taxonomy" id="56646"/>
    <lineage>
        <taxon>Eukaryota</taxon>
        <taxon>Fungi</taxon>
        <taxon>Dikarya</taxon>
        <taxon>Ascomycota</taxon>
        <taxon>Pezizomycotina</taxon>
        <taxon>Sordariomycetes</taxon>
        <taxon>Hypocreomycetidae</taxon>
        <taxon>Hypocreales</taxon>
        <taxon>Nectriaceae</taxon>
        <taxon>Fusarium</taxon>
    </lineage>
</organism>
<feature type="compositionally biased region" description="Acidic residues" evidence="1">
    <location>
        <begin position="91"/>
        <end position="100"/>
    </location>
</feature>
<dbReference type="InterPro" id="IPR000195">
    <property type="entry name" value="Rab-GAP-TBC_dom"/>
</dbReference>
<dbReference type="OrthoDB" id="294251at2759"/>
<dbReference type="STRING" id="56646.A0A2L2TVA9"/>
<reference evidence="4" key="1">
    <citation type="submission" date="2014-10" db="EMBL/GenBank/DDBJ databases">
        <authorList>
            <person name="King R."/>
        </authorList>
    </citation>
    <scope>NUCLEOTIDE SEQUENCE [LARGE SCALE GENOMIC DNA]</scope>
    <source>
        <strain evidence="4">A3/5</strain>
    </source>
</reference>
<feature type="region of interest" description="Disordered" evidence="1">
    <location>
        <begin position="1028"/>
        <end position="1050"/>
    </location>
</feature>
<feature type="region of interest" description="Disordered" evidence="1">
    <location>
        <begin position="1"/>
        <end position="117"/>
    </location>
</feature>
<dbReference type="Proteomes" id="UP000245910">
    <property type="component" value="Chromosome I"/>
</dbReference>
<dbReference type="SMART" id="SM00164">
    <property type="entry name" value="TBC"/>
    <property type="match status" value="1"/>
</dbReference>
<feature type="compositionally biased region" description="Low complexity" evidence="1">
    <location>
        <begin position="641"/>
        <end position="652"/>
    </location>
</feature>
<evidence type="ECO:0000256" key="1">
    <source>
        <dbReference type="SAM" id="MobiDB-lite"/>
    </source>
</evidence>
<dbReference type="GeneID" id="37253626"/>
<dbReference type="EMBL" id="LN649229">
    <property type="protein sequence ID" value="CEI65470.1"/>
    <property type="molecule type" value="Genomic_DNA"/>
</dbReference>
<dbReference type="Pfam" id="PF00566">
    <property type="entry name" value="RabGAP-TBC"/>
    <property type="match status" value="1"/>
</dbReference>
<feature type="compositionally biased region" description="Basic and acidic residues" evidence="1">
    <location>
        <begin position="1028"/>
        <end position="1041"/>
    </location>
</feature>
<dbReference type="KEGG" id="fvn:FVRRES_01982"/>
<feature type="domain" description="Rab-GAP TBC" evidence="2">
    <location>
        <begin position="759"/>
        <end position="948"/>
    </location>
</feature>
<dbReference type="Gene3D" id="1.10.472.80">
    <property type="entry name" value="Ypt/Rab-GAP domain of gyp1p, domain 3"/>
    <property type="match status" value="1"/>
</dbReference>
<dbReference type="Gene3D" id="1.10.8.270">
    <property type="entry name" value="putative rabgap domain of human tbc1 domain family member 14 like domains"/>
    <property type="match status" value="1"/>
</dbReference>
<feature type="region of interest" description="Disordered" evidence="1">
    <location>
        <begin position="626"/>
        <end position="655"/>
    </location>
</feature>
<dbReference type="FunFam" id="1.10.8.270:FF:000026">
    <property type="entry name" value="TBC (Tre-2/Bub2/Cdc16) domain family"/>
    <property type="match status" value="1"/>
</dbReference>
<dbReference type="GO" id="GO:0005096">
    <property type="term" value="F:GTPase activator activity"/>
    <property type="evidence" value="ECO:0007669"/>
    <property type="project" value="TreeGrafter"/>
</dbReference>
<evidence type="ECO:0000259" key="2">
    <source>
        <dbReference type="PROSITE" id="PS50086"/>
    </source>
</evidence>
<dbReference type="InterPro" id="IPR035969">
    <property type="entry name" value="Rab-GAP_TBC_sf"/>
</dbReference>
<dbReference type="FunFam" id="1.10.472.80:FF:000046">
    <property type="entry name" value="TBC domain-containing protein"/>
    <property type="match status" value="1"/>
</dbReference>
<feature type="region of interest" description="Disordered" evidence="1">
    <location>
        <begin position="373"/>
        <end position="460"/>
    </location>
</feature>
<dbReference type="RefSeq" id="XP_025589190.1">
    <property type="nucleotide sequence ID" value="XM_025730023.2"/>
</dbReference>
<feature type="region of interest" description="Disordered" evidence="1">
    <location>
        <begin position="295"/>
        <end position="356"/>
    </location>
</feature>
<name>A0A2L2TVA9_9HYPO</name>
<evidence type="ECO:0000313" key="3">
    <source>
        <dbReference type="EMBL" id="CEI65470.1"/>
    </source>
</evidence>
<protein>
    <recommendedName>
        <fullName evidence="2">Rab-GAP TBC domain-containing protein</fullName>
    </recommendedName>
</protein>
<feature type="compositionally biased region" description="Polar residues" evidence="1">
    <location>
        <begin position="257"/>
        <end position="274"/>
    </location>
</feature>
<dbReference type="PROSITE" id="PS50086">
    <property type="entry name" value="TBC_RABGAP"/>
    <property type="match status" value="1"/>
</dbReference>
<sequence>MATAMEAVDPMSSLHRSVSQHSSASYASHASHVSHASNRSNSRSNRSTSLRCPRGRKRPSQPVSSASSIAASDKSLTSFPSFSPDERPDDGGFDFPDDSPGDTPVPQPAVPETGRRSIVDLTGGSDARSALFEEDHPIRKVPGSLHNADDEHLQRLISRHGAVGLIRQIAEDLAQRDAQISLMRRRADERERALRKIIRECGLSNLDLETRLRTVEAELRAAGKGLRREDTGLSDLMSDAMQDTVGVTAYGETVTKSETIRAPSQSVNTPSENGKGTLKGWKDYLWGSGTAKRASRAGSVNSEVNPATVIRSHSSMDRRPTLQDDLFNPPDQQQVRSPSRASSIQSGAASERKASSSIASMALRLVAGGAISTREAESRGRAASSTSAKGGSLRGVSTTSSRAGQTRATSVAGGPKALMAMRRATPGPSAQGSGRSQEQDPWGSMRGSPPDNLSSRQESYGPVEMDAIQSPESQPPTLTHIYNNFPNSEYLTDRFGFIYDQRRKKRQREAAQVARHIRKGSRTTEMLANGRTGISPNVLDDVPSPKGSISSEGRPESLNSMEERNAEEGKAKRWTDYLKIATFPTELLSHTPSIAIPSIEVMEGAQTPEPELHPTEPVKPAIVSTNSGLIPSASTTTAVDSETSQPSQSESSIALTKDDAEPVKLLLQQLSDVHDALQRDKTVRWNDFLRKVRAERKREGEAAIAAAKSAADARYEQPAMILPETRVADGEMIGVSGLGVKGKVGRAKWNEFKTLVLGGIPVAYRAKVWSECSGATALRIPGYYEDLVAQSGEDDDTVVVSQIQMDINRTLTDNIFFRKGPGVKKLNEVLLAYSRRNRDVGYCQGMNLITANLLLIMPSAQDAFWVLTSIIENILPHGYYDHSLMASRADQQVLRQYVAQVLPKLSAHLDSLSIELEALTFQWFLSVFTDCLSAEALFRVWDVVLCTNDGSTFLFQVALALLKLNEGNLLQCNTPAGIYTYISHQMTEHAISIDGLLQASEGLRKVVRREDVEQRREKAIQAEKDMIMARDGDSARSKPIAETESETGAE</sequence>